<feature type="transmembrane region" description="Helical" evidence="6">
    <location>
        <begin position="29"/>
        <end position="49"/>
    </location>
</feature>
<dbReference type="AlphaFoldDB" id="A0A812MQQ1"/>
<keyword evidence="8" id="KW-1185">Reference proteome</keyword>
<dbReference type="PANTHER" id="PTHR11654">
    <property type="entry name" value="OLIGOPEPTIDE TRANSPORTER-RELATED"/>
    <property type="match status" value="1"/>
</dbReference>
<dbReference type="EMBL" id="CAJNIZ010009325">
    <property type="protein sequence ID" value="CAE7279473.1"/>
    <property type="molecule type" value="Genomic_DNA"/>
</dbReference>
<dbReference type="Gene3D" id="1.20.1250.20">
    <property type="entry name" value="MFS general substrate transporter like domains"/>
    <property type="match status" value="1"/>
</dbReference>
<feature type="transmembrane region" description="Helical" evidence="6">
    <location>
        <begin position="201"/>
        <end position="225"/>
    </location>
</feature>
<feature type="transmembrane region" description="Helical" evidence="6">
    <location>
        <begin position="69"/>
        <end position="89"/>
    </location>
</feature>
<dbReference type="Proteomes" id="UP000649617">
    <property type="component" value="Unassembled WGS sequence"/>
</dbReference>
<feature type="transmembrane region" description="Helical" evidence="6">
    <location>
        <begin position="166"/>
        <end position="189"/>
    </location>
</feature>
<dbReference type="Pfam" id="PF00854">
    <property type="entry name" value="PTR2"/>
    <property type="match status" value="1"/>
</dbReference>
<dbReference type="SUPFAM" id="SSF103473">
    <property type="entry name" value="MFS general substrate transporter"/>
    <property type="match status" value="1"/>
</dbReference>
<proteinExistence type="inferred from homology"/>
<evidence type="ECO:0000256" key="4">
    <source>
        <dbReference type="ARBA" id="ARBA00022989"/>
    </source>
</evidence>
<dbReference type="OrthoDB" id="8904098at2759"/>
<dbReference type="InterPro" id="IPR000109">
    <property type="entry name" value="POT_fam"/>
</dbReference>
<evidence type="ECO:0000313" key="8">
    <source>
        <dbReference type="Proteomes" id="UP000649617"/>
    </source>
</evidence>
<evidence type="ECO:0000256" key="3">
    <source>
        <dbReference type="ARBA" id="ARBA00022692"/>
    </source>
</evidence>
<dbReference type="GO" id="GO:0022857">
    <property type="term" value="F:transmembrane transporter activity"/>
    <property type="evidence" value="ECO:0007669"/>
    <property type="project" value="InterPro"/>
</dbReference>
<comment type="subcellular location">
    <subcellularLocation>
        <location evidence="1">Membrane</location>
        <topology evidence="1">Multi-pass membrane protein</topology>
    </subcellularLocation>
</comment>
<feature type="transmembrane region" description="Helical" evidence="6">
    <location>
        <begin position="237"/>
        <end position="256"/>
    </location>
</feature>
<feature type="non-terminal residue" evidence="7">
    <location>
        <position position="1"/>
    </location>
</feature>
<dbReference type="GO" id="GO:0016020">
    <property type="term" value="C:membrane"/>
    <property type="evidence" value="ECO:0007669"/>
    <property type="project" value="UniProtKB-SubCell"/>
</dbReference>
<keyword evidence="4 6" id="KW-1133">Transmembrane helix</keyword>
<keyword evidence="3 6" id="KW-0812">Transmembrane</keyword>
<sequence>VANVNCCWVQELGDESKNSFNQLEAARTFASIPVIVVVNLSFSLCYNSMNNAFPSQACQMDVRLGGGQLNGAFFNIADALAIVIFTPIFESFVYPLISRLKGSPVRLGQKMVTGLIVAAASNFSAAVLEVKRRQAPVLCDVAWSQCAPGYTEDGLHGTRMRDISGFWIFLPYILVGIAEILVNPCLYCFSYESAPAEVRSLLQAVNLFFSGSVSNAFTAIVSKLLYPDDLDAGNLEYYYAVNMLLALIGIGLYFSVTRCCRSHELAGDNHADRE</sequence>
<evidence type="ECO:0000313" key="7">
    <source>
        <dbReference type="EMBL" id="CAE7279473.1"/>
    </source>
</evidence>
<protein>
    <submittedName>
        <fullName evidence="7">NPF8.1 protein</fullName>
    </submittedName>
</protein>
<gene>
    <name evidence="7" type="primary">NPF8.1</name>
    <name evidence="7" type="ORF">SPIL2461_LOCUS6257</name>
</gene>
<organism evidence="7 8">
    <name type="scientific">Symbiodinium pilosum</name>
    <name type="common">Dinoflagellate</name>
    <dbReference type="NCBI Taxonomy" id="2952"/>
    <lineage>
        <taxon>Eukaryota</taxon>
        <taxon>Sar</taxon>
        <taxon>Alveolata</taxon>
        <taxon>Dinophyceae</taxon>
        <taxon>Suessiales</taxon>
        <taxon>Symbiodiniaceae</taxon>
        <taxon>Symbiodinium</taxon>
    </lineage>
</organism>
<dbReference type="InterPro" id="IPR036259">
    <property type="entry name" value="MFS_trans_sf"/>
</dbReference>
<comment type="caution">
    <text evidence="7">The sequence shown here is derived from an EMBL/GenBank/DDBJ whole genome shotgun (WGS) entry which is preliminary data.</text>
</comment>
<accession>A0A812MQQ1</accession>
<evidence type="ECO:0000256" key="5">
    <source>
        <dbReference type="ARBA" id="ARBA00023136"/>
    </source>
</evidence>
<comment type="similarity">
    <text evidence="2">Belongs to the major facilitator superfamily. Proton-dependent oligopeptide transporter (POT/PTR) (TC 2.A.17) family.</text>
</comment>
<keyword evidence="5 6" id="KW-0472">Membrane</keyword>
<reference evidence="7" key="1">
    <citation type="submission" date="2021-02" db="EMBL/GenBank/DDBJ databases">
        <authorList>
            <person name="Dougan E. K."/>
            <person name="Rhodes N."/>
            <person name="Thang M."/>
            <person name="Chan C."/>
        </authorList>
    </citation>
    <scope>NUCLEOTIDE SEQUENCE</scope>
</reference>
<evidence type="ECO:0000256" key="1">
    <source>
        <dbReference type="ARBA" id="ARBA00004141"/>
    </source>
</evidence>
<evidence type="ECO:0000256" key="6">
    <source>
        <dbReference type="SAM" id="Phobius"/>
    </source>
</evidence>
<evidence type="ECO:0000256" key="2">
    <source>
        <dbReference type="ARBA" id="ARBA00005982"/>
    </source>
</evidence>
<name>A0A812MQQ1_SYMPI</name>